<dbReference type="EMBL" id="MU277239">
    <property type="protein sequence ID" value="KAI0058070.1"/>
    <property type="molecule type" value="Genomic_DNA"/>
</dbReference>
<sequence length="181" mass="19547">MGRGIIYWIFQRPKFCCCLPVRACVIIMSLLGLVLASLLSIILWFEVASTHTLTGSERAAFIGAGVVESLLALLSAVGFIGAIVRKQTFVTAYCIGLYIHFVLNLGVAGYFLFVIVHATHSDAVAACQHAITNTDAQGQCTNLLGVAKWIYVTVASVLLFVELCTPSPTLFVIARAAHRIM</sequence>
<accession>A0ACB8SNR9</accession>
<dbReference type="Proteomes" id="UP000814140">
    <property type="component" value="Unassembled WGS sequence"/>
</dbReference>
<evidence type="ECO:0000313" key="2">
    <source>
        <dbReference type="Proteomes" id="UP000814140"/>
    </source>
</evidence>
<proteinExistence type="predicted"/>
<keyword evidence="2" id="KW-1185">Reference proteome</keyword>
<protein>
    <submittedName>
        <fullName evidence="1">Uncharacterized protein</fullName>
    </submittedName>
</protein>
<organism evidence="1 2">
    <name type="scientific">Artomyces pyxidatus</name>
    <dbReference type="NCBI Taxonomy" id="48021"/>
    <lineage>
        <taxon>Eukaryota</taxon>
        <taxon>Fungi</taxon>
        <taxon>Dikarya</taxon>
        <taxon>Basidiomycota</taxon>
        <taxon>Agaricomycotina</taxon>
        <taxon>Agaricomycetes</taxon>
        <taxon>Russulales</taxon>
        <taxon>Auriscalpiaceae</taxon>
        <taxon>Artomyces</taxon>
    </lineage>
</organism>
<reference evidence="1" key="2">
    <citation type="journal article" date="2022" name="New Phytol.">
        <title>Evolutionary transition to the ectomycorrhizal habit in the genomes of a hyperdiverse lineage of mushroom-forming fungi.</title>
        <authorList>
            <person name="Looney B."/>
            <person name="Miyauchi S."/>
            <person name="Morin E."/>
            <person name="Drula E."/>
            <person name="Courty P.E."/>
            <person name="Kohler A."/>
            <person name="Kuo A."/>
            <person name="LaButti K."/>
            <person name="Pangilinan J."/>
            <person name="Lipzen A."/>
            <person name="Riley R."/>
            <person name="Andreopoulos W."/>
            <person name="He G."/>
            <person name="Johnson J."/>
            <person name="Nolan M."/>
            <person name="Tritt A."/>
            <person name="Barry K.W."/>
            <person name="Grigoriev I.V."/>
            <person name="Nagy L.G."/>
            <person name="Hibbett D."/>
            <person name="Henrissat B."/>
            <person name="Matheny P.B."/>
            <person name="Labbe J."/>
            <person name="Martin F.M."/>
        </authorList>
    </citation>
    <scope>NUCLEOTIDE SEQUENCE</scope>
    <source>
        <strain evidence="1">HHB10654</strain>
    </source>
</reference>
<reference evidence="1" key="1">
    <citation type="submission" date="2021-03" db="EMBL/GenBank/DDBJ databases">
        <authorList>
            <consortium name="DOE Joint Genome Institute"/>
            <person name="Ahrendt S."/>
            <person name="Looney B.P."/>
            <person name="Miyauchi S."/>
            <person name="Morin E."/>
            <person name="Drula E."/>
            <person name="Courty P.E."/>
            <person name="Chicoki N."/>
            <person name="Fauchery L."/>
            <person name="Kohler A."/>
            <person name="Kuo A."/>
            <person name="Labutti K."/>
            <person name="Pangilinan J."/>
            <person name="Lipzen A."/>
            <person name="Riley R."/>
            <person name="Andreopoulos W."/>
            <person name="He G."/>
            <person name="Johnson J."/>
            <person name="Barry K.W."/>
            <person name="Grigoriev I.V."/>
            <person name="Nagy L."/>
            <person name="Hibbett D."/>
            <person name="Henrissat B."/>
            <person name="Matheny P.B."/>
            <person name="Labbe J."/>
            <person name="Martin F."/>
        </authorList>
    </citation>
    <scope>NUCLEOTIDE SEQUENCE</scope>
    <source>
        <strain evidence="1">HHB10654</strain>
    </source>
</reference>
<gene>
    <name evidence="1" type="ORF">BV25DRAFT_1310005</name>
</gene>
<name>A0ACB8SNR9_9AGAM</name>
<evidence type="ECO:0000313" key="1">
    <source>
        <dbReference type="EMBL" id="KAI0058070.1"/>
    </source>
</evidence>
<comment type="caution">
    <text evidence="1">The sequence shown here is derived from an EMBL/GenBank/DDBJ whole genome shotgun (WGS) entry which is preliminary data.</text>
</comment>